<evidence type="ECO:0000313" key="4">
    <source>
        <dbReference type="Proteomes" id="UP000285650"/>
    </source>
</evidence>
<organism evidence="3 4">
    <name type="scientific">Bacteroides intestinalis</name>
    <dbReference type="NCBI Taxonomy" id="329854"/>
    <lineage>
        <taxon>Bacteria</taxon>
        <taxon>Pseudomonadati</taxon>
        <taxon>Bacteroidota</taxon>
        <taxon>Bacteroidia</taxon>
        <taxon>Bacteroidales</taxon>
        <taxon>Bacteroidaceae</taxon>
        <taxon>Bacteroides</taxon>
    </lineage>
</organism>
<reference evidence="3 4" key="1">
    <citation type="submission" date="2018-08" db="EMBL/GenBank/DDBJ databases">
        <title>A genome reference for cultivated species of the human gut microbiota.</title>
        <authorList>
            <person name="Zou Y."/>
            <person name="Xue W."/>
            <person name="Luo G."/>
        </authorList>
    </citation>
    <scope>NUCLEOTIDE SEQUENCE [LARGE SCALE GENOMIC DNA]</scope>
    <source>
        <strain evidence="3 4">AM27-17</strain>
    </source>
</reference>
<dbReference type="RefSeq" id="WP_118220830.1">
    <property type="nucleotide sequence ID" value="NZ_JADNIJ010000007.1"/>
</dbReference>
<name>A0A414LI02_9BACE</name>
<dbReference type="PANTHER" id="PTHR43143">
    <property type="entry name" value="METALLOPHOSPHOESTERASE, CALCINEURIN SUPERFAMILY"/>
    <property type="match status" value="1"/>
</dbReference>
<evidence type="ECO:0000256" key="1">
    <source>
        <dbReference type="SAM" id="SignalP"/>
    </source>
</evidence>
<dbReference type="PROSITE" id="PS51257">
    <property type="entry name" value="PROKAR_LIPOPROTEIN"/>
    <property type="match status" value="1"/>
</dbReference>
<comment type="caution">
    <text evidence="3">The sequence shown here is derived from an EMBL/GenBank/DDBJ whole genome shotgun (WGS) entry which is preliminary data.</text>
</comment>
<dbReference type="Pfam" id="PF00149">
    <property type="entry name" value="Metallophos"/>
    <property type="match status" value="1"/>
</dbReference>
<evidence type="ECO:0000259" key="2">
    <source>
        <dbReference type="Pfam" id="PF00149"/>
    </source>
</evidence>
<dbReference type="InterPro" id="IPR051918">
    <property type="entry name" value="STPP_CPPED1"/>
</dbReference>
<dbReference type="Proteomes" id="UP000285650">
    <property type="component" value="Unassembled WGS sequence"/>
</dbReference>
<dbReference type="InterPro" id="IPR029052">
    <property type="entry name" value="Metallo-depent_PP-like"/>
</dbReference>
<proteinExistence type="predicted"/>
<gene>
    <name evidence="3" type="ORF">DW712_02890</name>
</gene>
<sequence length="327" mass="37046">MKSVIYSCIVFLCTLLSLVSCNSSDKPLKFAIVSDLHASAMPDGKERVQAVVDAANKENVDFLIQLGDFIRLDSISRSLDSIWNEYEGKKYHVLGNHDLDAYTKEEFLKGFGIPNRYYSFDKGDFHFIVLDGNNLYDGKEYSHYAKSNYLKAKSDMRAFVDPEQLEWLINDLAATDKKCILFSHQSIDSFMNNGDEVRAVLENANKHAGFKKVVLAFSGHNHSNYTKEINGITYIQINSASYVWVGKPTMTEKRYPQAINEKYRLLRYSITYDKPLYAIVTLAKDRIDIKGTQADFLPPTPQDLGLGDSIDIYPLVSIIADAQIDLD</sequence>
<keyword evidence="1" id="KW-0732">Signal</keyword>
<dbReference type="InterPro" id="IPR004843">
    <property type="entry name" value="Calcineurin-like_PHP"/>
</dbReference>
<feature type="domain" description="Calcineurin-like phosphoesterase" evidence="2">
    <location>
        <begin position="28"/>
        <end position="223"/>
    </location>
</feature>
<dbReference type="Gene3D" id="3.60.21.10">
    <property type="match status" value="1"/>
</dbReference>
<accession>A0A414LI02</accession>
<dbReference type="PANTHER" id="PTHR43143:SF1">
    <property type="entry name" value="SERINE_THREONINE-PROTEIN PHOSPHATASE CPPED1"/>
    <property type="match status" value="1"/>
</dbReference>
<feature type="signal peptide" evidence="1">
    <location>
        <begin position="1"/>
        <end position="22"/>
    </location>
</feature>
<dbReference type="EMBL" id="QSKV01000002">
    <property type="protein sequence ID" value="RHE94252.1"/>
    <property type="molecule type" value="Genomic_DNA"/>
</dbReference>
<dbReference type="GO" id="GO:0016787">
    <property type="term" value="F:hydrolase activity"/>
    <property type="evidence" value="ECO:0007669"/>
    <property type="project" value="InterPro"/>
</dbReference>
<dbReference type="SUPFAM" id="SSF56300">
    <property type="entry name" value="Metallo-dependent phosphatases"/>
    <property type="match status" value="1"/>
</dbReference>
<dbReference type="AlphaFoldDB" id="A0A414LI02"/>
<protein>
    <recommendedName>
        <fullName evidence="2">Calcineurin-like phosphoesterase domain-containing protein</fullName>
    </recommendedName>
</protein>
<evidence type="ECO:0000313" key="3">
    <source>
        <dbReference type="EMBL" id="RHE94252.1"/>
    </source>
</evidence>
<feature type="chain" id="PRO_5019037386" description="Calcineurin-like phosphoesterase domain-containing protein" evidence="1">
    <location>
        <begin position="23"/>
        <end position="327"/>
    </location>
</feature>